<dbReference type="RefSeq" id="WP_016646443.1">
    <property type="nucleotide sequence ID" value="NZ_KE340326.1"/>
</dbReference>
<keyword evidence="2" id="KW-1185">Reference proteome</keyword>
<evidence type="ECO:0000313" key="1">
    <source>
        <dbReference type="EMBL" id="EPH09069.1"/>
    </source>
</evidence>
<gene>
    <name evidence="1" type="ORF">HMPREF9309_00588</name>
</gene>
<dbReference type="AlphaFoldDB" id="S3XE35"/>
<sequence>MKSYHNNEQIKTLPIENFGAALNKITPTNKEFKLELFTDDNFSNMIIIPMLYNTVVTPITPINQLLSITTRHDNIADFKIPNNQKQTDKLSANFTVKKRHFNVKDKDGNNKKIVLYTPEWLNKKQITMINSFFKEAFYRFENELGIKNPLEKIKDKAKSLSQSCKAGDLSSLFAIYEYKILDNQVIKWIKAYKINDYKRFMAVINRL</sequence>
<evidence type="ECO:0000313" key="2">
    <source>
        <dbReference type="Proteomes" id="UP000014539"/>
    </source>
</evidence>
<organism evidence="1 2">
    <name type="scientific">Campylobacter ureolyticus ACS-301-V-Sch3b</name>
    <dbReference type="NCBI Taxonomy" id="883165"/>
    <lineage>
        <taxon>Bacteria</taxon>
        <taxon>Pseudomonadati</taxon>
        <taxon>Campylobacterota</taxon>
        <taxon>Epsilonproteobacteria</taxon>
        <taxon>Campylobacterales</taxon>
        <taxon>Campylobacteraceae</taxon>
        <taxon>Campylobacter</taxon>
    </lineage>
</organism>
<proteinExistence type="predicted"/>
<protein>
    <submittedName>
        <fullName evidence="1">Uncharacterized protein</fullName>
    </submittedName>
</protein>
<reference evidence="1 2" key="1">
    <citation type="submission" date="2013-06" db="EMBL/GenBank/DDBJ databases">
        <title>The Genome Sequence of Campylobacter ureolyticus ACS-301-V-SCH3B.</title>
        <authorList>
            <consortium name="The Broad Institute Genomics Platform"/>
            <person name="Earl A."/>
            <person name="Ward D."/>
            <person name="Feldgarden M."/>
            <person name="Gevers D."/>
            <person name="Saerens B."/>
            <person name="Vaneechoutte M."/>
            <person name="Walker B."/>
            <person name="Young S."/>
            <person name="Zeng Q."/>
            <person name="Gargeya S."/>
            <person name="Fitzgerald M."/>
            <person name="Haas B."/>
            <person name="Abouelleil A."/>
            <person name="Allen A.W."/>
            <person name="Alvarado L."/>
            <person name="Arachchi H.M."/>
            <person name="Berlin A.M."/>
            <person name="Chapman S.B."/>
            <person name="Gainer-Dewar J."/>
            <person name="Goldberg J."/>
            <person name="Griggs A."/>
            <person name="Gujja S."/>
            <person name="Hansen M."/>
            <person name="Howarth C."/>
            <person name="Imamovic A."/>
            <person name="Ireland A."/>
            <person name="Larimer J."/>
            <person name="McCowan C."/>
            <person name="Murphy C."/>
            <person name="Pearson M."/>
            <person name="Poon T.W."/>
            <person name="Priest M."/>
            <person name="Roberts A."/>
            <person name="Saif S."/>
            <person name="Shea T."/>
            <person name="Sisk P."/>
            <person name="Sykes S."/>
            <person name="Wortman J."/>
            <person name="Nusbaum C."/>
            <person name="Birren B."/>
        </authorList>
    </citation>
    <scope>NUCLEOTIDE SEQUENCE [LARGE SCALE GENOMIC DNA]</scope>
    <source>
        <strain evidence="1 2">ACS-301-V-Sch3b</strain>
    </source>
</reference>
<dbReference type="Proteomes" id="UP000014539">
    <property type="component" value="Unassembled WGS sequence"/>
</dbReference>
<dbReference type="HOGENOM" id="CLU_1324419_0_0_7"/>
<dbReference type="PATRIC" id="fig|883165.3.peg.601"/>
<accession>S3XE35</accession>
<name>S3XE35_9BACT</name>
<comment type="caution">
    <text evidence="1">The sequence shown here is derived from an EMBL/GenBank/DDBJ whole genome shotgun (WGS) entry which is preliminary data.</text>
</comment>
<dbReference type="EMBL" id="AGYD01000005">
    <property type="protein sequence ID" value="EPH09069.1"/>
    <property type="molecule type" value="Genomic_DNA"/>
</dbReference>